<dbReference type="GO" id="GO:0016491">
    <property type="term" value="F:oxidoreductase activity"/>
    <property type="evidence" value="ECO:0007669"/>
    <property type="project" value="UniProtKB-KW"/>
</dbReference>
<evidence type="ECO:0000256" key="1">
    <source>
        <dbReference type="ARBA" id="ARBA00022630"/>
    </source>
</evidence>
<keyword evidence="6" id="KW-1185">Reference proteome</keyword>
<dbReference type="InterPro" id="IPR051104">
    <property type="entry name" value="FAD_monoxygenase"/>
</dbReference>
<evidence type="ECO:0000256" key="2">
    <source>
        <dbReference type="ARBA" id="ARBA00022827"/>
    </source>
</evidence>
<dbReference type="Pfam" id="PF01494">
    <property type="entry name" value="FAD_binding_3"/>
    <property type="match status" value="1"/>
</dbReference>
<keyword evidence="3" id="KW-0560">Oxidoreductase</keyword>
<dbReference type="InterPro" id="IPR036188">
    <property type="entry name" value="FAD/NAD-bd_sf"/>
</dbReference>
<evidence type="ECO:0000259" key="4">
    <source>
        <dbReference type="Pfam" id="PF01494"/>
    </source>
</evidence>
<dbReference type="Proteomes" id="UP000054383">
    <property type="component" value="Unassembled WGS sequence"/>
</dbReference>
<dbReference type="Gene3D" id="3.50.50.60">
    <property type="entry name" value="FAD/NAD(P)-binding domain"/>
    <property type="match status" value="1"/>
</dbReference>
<dbReference type="SUPFAM" id="SSF51905">
    <property type="entry name" value="FAD/NAD(P)-binding domain"/>
    <property type="match status" value="1"/>
</dbReference>
<dbReference type="AlphaFoldDB" id="A0A0U1M930"/>
<evidence type="ECO:0000313" key="6">
    <source>
        <dbReference type="Proteomes" id="UP000054383"/>
    </source>
</evidence>
<dbReference type="PRINTS" id="PR00420">
    <property type="entry name" value="RNGMNOXGNASE"/>
</dbReference>
<dbReference type="STRING" id="28573.A0A0U1M930"/>
<accession>A0A0U1M930</accession>
<dbReference type="GO" id="GO:0044550">
    <property type="term" value="P:secondary metabolite biosynthetic process"/>
    <property type="evidence" value="ECO:0007669"/>
    <property type="project" value="TreeGrafter"/>
</dbReference>
<dbReference type="PANTHER" id="PTHR46720:SF1">
    <property type="entry name" value="HYDROXYLASE, PUTATIVE (AFU_ORTHOLOGUE AFUA_8G06050)-RELATED"/>
    <property type="match status" value="1"/>
</dbReference>
<keyword evidence="2" id="KW-0274">FAD</keyword>
<gene>
    <name evidence="5" type="ORF">PISL3812_09134</name>
</gene>
<feature type="domain" description="FAD-binding" evidence="4">
    <location>
        <begin position="290"/>
        <end position="629"/>
    </location>
</feature>
<protein>
    <submittedName>
        <fullName evidence="5">3-hydroxybenzoate 6-hydroxylase</fullName>
    </submittedName>
</protein>
<dbReference type="PANTHER" id="PTHR46720">
    <property type="entry name" value="HYDROXYLASE, PUTATIVE (AFU_ORTHOLOGUE AFUA_3G01460)-RELATED"/>
    <property type="match status" value="1"/>
</dbReference>
<dbReference type="EMBL" id="CVMT01000011">
    <property type="protein sequence ID" value="CRG92079.1"/>
    <property type="molecule type" value="Genomic_DNA"/>
</dbReference>
<evidence type="ECO:0000313" key="5">
    <source>
        <dbReference type="EMBL" id="CRG92079.1"/>
    </source>
</evidence>
<organism evidence="5 6">
    <name type="scientific">Talaromyces islandicus</name>
    <name type="common">Penicillium islandicum</name>
    <dbReference type="NCBI Taxonomy" id="28573"/>
    <lineage>
        <taxon>Eukaryota</taxon>
        <taxon>Fungi</taxon>
        <taxon>Dikarya</taxon>
        <taxon>Ascomycota</taxon>
        <taxon>Pezizomycotina</taxon>
        <taxon>Eurotiomycetes</taxon>
        <taxon>Eurotiomycetidae</taxon>
        <taxon>Eurotiales</taxon>
        <taxon>Trichocomaceae</taxon>
        <taxon>Talaromyces</taxon>
        <taxon>Talaromyces sect. Islandici</taxon>
    </lineage>
</organism>
<dbReference type="InterPro" id="IPR002938">
    <property type="entry name" value="FAD-bd"/>
</dbReference>
<dbReference type="GO" id="GO:0071949">
    <property type="term" value="F:FAD binding"/>
    <property type="evidence" value="ECO:0007669"/>
    <property type="project" value="InterPro"/>
</dbReference>
<keyword evidence="1" id="KW-0285">Flavoprotein</keyword>
<evidence type="ECO:0000256" key="3">
    <source>
        <dbReference type="ARBA" id="ARBA00023002"/>
    </source>
</evidence>
<dbReference type="FunFam" id="3.50.50.60:FF:000156">
    <property type="entry name" value="Salicylate hydroxylase, putative"/>
    <property type="match status" value="1"/>
</dbReference>
<name>A0A0U1M930_TALIS</name>
<reference evidence="5 6" key="1">
    <citation type="submission" date="2015-04" db="EMBL/GenBank/DDBJ databases">
        <authorList>
            <person name="Syromyatnikov M.Y."/>
            <person name="Popov V.N."/>
        </authorList>
    </citation>
    <scope>NUCLEOTIDE SEQUENCE [LARGE SCALE GENOMIC DNA]</scope>
    <source>
        <strain evidence="5">WF-38-12</strain>
    </source>
</reference>
<sequence>MINSLEFRVRLLDEFTVRQYRKQQKRNVTEPPNHAEMNRSENLRVFIERFSKFAESLHQFQTTLTNTRQWALELRVPDNKRNMMQWDRMEEIDLDFSLHVQEREAVWSSKRIRISYMSTTDPATILNQIMAAIREDFQWEKNFHTFTISEEHHFCYDSVLKKRKLLMLGSVLIELTLAMHLKVELENDTGGLGYEQMQEPRTRYVFYVRNSGNNNWKKVTLSWILQEISRKSYNSVQTTNAIWYCFENASDDIGSFRPFFIAHYVEEILKPVQEYSQLILDHSQQRDTMPWGLSLALALKKVNISSTVYEARADSYDLGGGITLSPNALRILDKLGVYQRVQDRGFHFDTLAFSDGAGNVKDVYYFGSKELYGYRAFRIIRKLLIDELKLMLREQGVEIQFNKAFSKVVSETAESVEFEFADGSTASAPVLVGADGIHSAVRSTYVAPEIKPIYSGFTAINNVCPRDRLRIPEGFHLPATVMGKAGAFLMVPQEVDGSQLLIGAQRRFPEKDKAGWEAMEVDKQGLLDMLRENKEDWADIVQSAMEGAPVENMGIWAFYMIPKLKTWASEQKRVIVVGDAAHAIPPTAGQGVNQAFEDVNMLALLLSKLSTKAPLTDALTFWQEYRQARIDKILELTNQMNAKRLPPAEQAKLPPGAIWEDESATRGEGGQLRWLYEPDLDEDVVKWLATRGA</sequence>
<proteinExistence type="predicted"/>
<dbReference type="OrthoDB" id="16820at2759"/>